<evidence type="ECO:0000313" key="2">
    <source>
        <dbReference type="EMBL" id="MBB5014503.1"/>
    </source>
</evidence>
<evidence type="ECO:0000313" key="3">
    <source>
        <dbReference type="Proteomes" id="UP000519004"/>
    </source>
</evidence>
<dbReference type="AlphaFoldDB" id="A0A7W7V7D7"/>
<dbReference type="RefSeq" id="WP_183947084.1">
    <property type="nucleotide sequence ID" value="NZ_JACHHX010000002.1"/>
</dbReference>
<dbReference type="EMBL" id="JACHHX010000002">
    <property type="protein sequence ID" value="MBB5014503.1"/>
    <property type="molecule type" value="Genomic_DNA"/>
</dbReference>
<gene>
    <name evidence="2" type="ORF">HNQ58_000377</name>
</gene>
<proteinExistence type="predicted"/>
<evidence type="ECO:0000256" key="1">
    <source>
        <dbReference type="SAM" id="SignalP"/>
    </source>
</evidence>
<feature type="chain" id="PRO_5030881282" evidence="1">
    <location>
        <begin position="21"/>
        <end position="154"/>
    </location>
</feature>
<organism evidence="2 3">
    <name type="scientific">Rehaibacterium terrae</name>
    <dbReference type="NCBI Taxonomy" id="1341696"/>
    <lineage>
        <taxon>Bacteria</taxon>
        <taxon>Pseudomonadati</taxon>
        <taxon>Pseudomonadota</taxon>
        <taxon>Gammaproteobacteria</taxon>
        <taxon>Lysobacterales</taxon>
        <taxon>Lysobacteraceae</taxon>
        <taxon>Rehaibacterium</taxon>
    </lineage>
</organism>
<sequence>MLRRTLFFVVLALCSQDALPTTLPTVTVVGYRVSGWTTLCEGSGCNAYIRPSTSEPLPGEASLPPEDDRIGIEQVCSPDKSTRENAAWDAYKRMMSAYYSNAYDLRNNDAEIQSNLIPIIMNFSNGSVGSYLRTTAQYTSATGGLIEIQAPNCG</sequence>
<keyword evidence="1" id="KW-0732">Signal</keyword>
<feature type="signal peptide" evidence="1">
    <location>
        <begin position="1"/>
        <end position="20"/>
    </location>
</feature>
<keyword evidence="3" id="KW-1185">Reference proteome</keyword>
<dbReference type="Proteomes" id="UP000519004">
    <property type="component" value="Unassembled WGS sequence"/>
</dbReference>
<name>A0A7W7V7D7_9GAMM</name>
<comment type="caution">
    <text evidence="2">The sequence shown here is derived from an EMBL/GenBank/DDBJ whole genome shotgun (WGS) entry which is preliminary data.</text>
</comment>
<protein>
    <submittedName>
        <fullName evidence="2">Uncharacterized protein</fullName>
    </submittedName>
</protein>
<reference evidence="2 3" key="1">
    <citation type="submission" date="2020-08" db="EMBL/GenBank/DDBJ databases">
        <title>Genomic Encyclopedia of Type Strains, Phase IV (KMG-IV): sequencing the most valuable type-strain genomes for metagenomic binning, comparative biology and taxonomic classification.</title>
        <authorList>
            <person name="Goeker M."/>
        </authorList>
    </citation>
    <scope>NUCLEOTIDE SEQUENCE [LARGE SCALE GENOMIC DNA]</scope>
    <source>
        <strain evidence="2 3">DSM 25897</strain>
    </source>
</reference>
<accession>A0A7W7V7D7</accession>